<organism evidence="3 4">
    <name type="scientific">Thiohalobacter thiocyanaticus</name>
    <dbReference type="NCBI Taxonomy" id="585455"/>
    <lineage>
        <taxon>Bacteria</taxon>
        <taxon>Pseudomonadati</taxon>
        <taxon>Pseudomonadota</taxon>
        <taxon>Gammaproteobacteria</taxon>
        <taxon>Thiohalobacterales</taxon>
        <taxon>Thiohalobacteraceae</taxon>
        <taxon>Thiohalobacter</taxon>
    </lineage>
</organism>
<protein>
    <submittedName>
        <fullName evidence="3">DUF4124 domain-containing protein</fullName>
    </submittedName>
</protein>
<feature type="region of interest" description="Disordered" evidence="1">
    <location>
        <begin position="91"/>
        <end position="161"/>
    </location>
</feature>
<proteinExistence type="predicted"/>
<sequence length="205" mass="22854">MALVETEKFRSYLYYAGRSSRGARAPPCDAGHGAGLVPAGQTPYLGITVTNRGGYSMTLRRTALLLAGLVFCTALPAAMYKWVDEDGRTHYSQYPPPDRDYEALQPPPPPASDAGQAQQELEDLLQRQDEQRQAREQAEQKAAESEQQAEQRRKNCEAARHNLEILTTGGRKRITGADGVARYLPEEERQAKIAEAQKRIEEYCD</sequence>
<gene>
    <name evidence="3" type="ORF">D6C00_11870</name>
</gene>
<name>A0A426QLB7_9GAMM</name>
<dbReference type="EMBL" id="QZMU01000001">
    <property type="protein sequence ID" value="RRQ22564.1"/>
    <property type="molecule type" value="Genomic_DNA"/>
</dbReference>
<dbReference type="AlphaFoldDB" id="A0A426QLB7"/>
<keyword evidence="4" id="KW-1185">Reference proteome</keyword>
<dbReference type="Proteomes" id="UP000287798">
    <property type="component" value="Unassembled WGS sequence"/>
</dbReference>
<dbReference type="Pfam" id="PF13511">
    <property type="entry name" value="DUF4124"/>
    <property type="match status" value="1"/>
</dbReference>
<evidence type="ECO:0000313" key="4">
    <source>
        <dbReference type="Proteomes" id="UP000287798"/>
    </source>
</evidence>
<evidence type="ECO:0000259" key="2">
    <source>
        <dbReference type="Pfam" id="PF13511"/>
    </source>
</evidence>
<reference evidence="3 4" key="1">
    <citation type="journal article" date="2010" name="Int. J. Syst. Evol. Microbiol.">
        <title>Thiohalobacter thiocyanaticus gen. nov., sp. nov., a moderately halophilic, sulfur-oxidizing gammaproteobacterium from hypersaline lakes, that utilizes thiocyanate.</title>
        <authorList>
            <person name="Sorokin D.Y."/>
            <person name="Kovaleva O.L."/>
            <person name="Tourova T.P."/>
            <person name="Muyzer G."/>
        </authorList>
    </citation>
    <scope>NUCLEOTIDE SEQUENCE [LARGE SCALE GENOMIC DNA]</scope>
    <source>
        <strain evidence="3 4">Hrh1</strain>
    </source>
</reference>
<evidence type="ECO:0000313" key="3">
    <source>
        <dbReference type="EMBL" id="RRQ22564.1"/>
    </source>
</evidence>
<feature type="domain" description="DUF4124" evidence="2">
    <location>
        <begin position="69"/>
        <end position="119"/>
    </location>
</feature>
<feature type="compositionally biased region" description="Basic and acidic residues" evidence="1">
    <location>
        <begin position="124"/>
        <end position="161"/>
    </location>
</feature>
<evidence type="ECO:0000256" key="1">
    <source>
        <dbReference type="SAM" id="MobiDB-lite"/>
    </source>
</evidence>
<accession>A0A426QLB7</accession>
<dbReference type="InterPro" id="IPR025392">
    <property type="entry name" value="DUF4124"/>
</dbReference>
<comment type="caution">
    <text evidence="3">The sequence shown here is derived from an EMBL/GenBank/DDBJ whole genome shotgun (WGS) entry which is preliminary data.</text>
</comment>